<protein>
    <submittedName>
        <fullName evidence="2">Uncharacterized protein</fullName>
    </submittedName>
</protein>
<dbReference type="AlphaFoldDB" id="A0A443VQ16"/>
<name>A0A443VQ16_RAOPL</name>
<evidence type="ECO:0000313" key="2">
    <source>
        <dbReference type="EMBL" id="RWT23712.1"/>
    </source>
</evidence>
<dbReference type="Proteomes" id="UP000288843">
    <property type="component" value="Unassembled WGS sequence"/>
</dbReference>
<dbReference type="EMBL" id="QKOX01000007">
    <property type="protein sequence ID" value="RWT23712.1"/>
    <property type="molecule type" value="Genomic_DNA"/>
</dbReference>
<feature type="transmembrane region" description="Helical" evidence="1">
    <location>
        <begin position="16"/>
        <end position="40"/>
    </location>
</feature>
<gene>
    <name evidence="2" type="ORF">DN603_08580</name>
</gene>
<keyword evidence="1" id="KW-0812">Transmembrane</keyword>
<accession>A0A443VQ16</accession>
<proteinExistence type="predicted"/>
<dbReference type="RefSeq" id="WP_095033327.1">
    <property type="nucleotide sequence ID" value="NZ_CP154256.1"/>
</dbReference>
<keyword evidence="1" id="KW-0472">Membrane</keyword>
<sequence>MLDFIISIPNKIGEHFAAMTTLVFVATIIKIVFPFIGYLINRVFEYRTYKRWLKIPGMTEERARTEARNIWRPKSKLPKWLLKLKEKLFPPKFF</sequence>
<keyword evidence="1" id="KW-1133">Transmembrane helix</keyword>
<organism evidence="2 3">
    <name type="scientific">Raoultella planticola</name>
    <name type="common">Klebsiella planticola</name>
    <dbReference type="NCBI Taxonomy" id="575"/>
    <lineage>
        <taxon>Bacteria</taxon>
        <taxon>Pseudomonadati</taxon>
        <taxon>Pseudomonadota</taxon>
        <taxon>Gammaproteobacteria</taxon>
        <taxon>Enterobacterales</taxon>
        <taxon>Enterobacteriaceae</taxon>
        <taxon>Klebsiella/Raoultella group</taxon>
        <taxon>Raoultella</taxon>
    </lineage>
</organism>
<evidence type="ECO:0000256" key="1">
    <source>
        <dbReference type="SAM" id="Phobius"/>
    </source>
</evidence>
<reference evidence="2 3" key="1">
    <citation type="submission" date="2018-06" db="EMBL/GenBank/DDBJ databases">
        <title>Carbapenemase-producing Enterobacteriaceae present in wastewater treatment plant effluent and nearby surface waters in the US.</title>
        <authorList>
            <person name="Mathys D.A."/>
            <person name="Mollenkopf D.F."/>
            <person name="Feicht S.M."/>
            <person name="Adams R.J."/>
            <person name="Albers A.L."/>
            <person name="Stuever D.M."/>
            <person name="Daniels J.B."/>
            <person name="Wittum T.E."/>
        </authorList>
    </citation>
    <scope>NUCLEOTIDE SEQUENCE [LARGE SCALE GENOMIC DNA]</scope>
    <source>
        <strain evidence="2 3">GEO_47_Down_B</strain>
    </source>
</reference>
<evidence type="ECO:0000313" key="3">
    <source>
        <dbReference type="Proteomes" id="UP000288843"/>
    </source>
</evidence>
<comment type="caution">
    <text evidence="2">The sequence shown here is derived from an EMBL/GenBank/DDBJ whole genome shotgun (WGS) entry which is preliminary data.</text>
</comment>